<dbReference type="PANTHER" id="PTHR43133:SF51">
    <property type="entry name" value="RNA POLYMERASE SIGMA FACTOR"/>
    <property type="match status" value="1"/>
</dbReference>
<dbReference type="InterPro" id="IPR013249">
    <property type="entry name" value="RNA_pol_sigma70_r4_t2"/>
</dbReference>
<keyword evidence="2" id="KW-0805">Transcription regulation</keyword>
<evidence type="ECO:0000259" key="6">
    <source>
        <dbReference type="Pfam" id="PF08281"/>
    </source>
</evidence>
<evidence type="ECO:0000256" key="1">
    <source>
        <dbReference type="ARBA" id="ARBA00010641"/>
    </source>
</evidence>
<dbReference type="SUPFAM" id="SSF88659">
    <property type="entry name" value="Sigma3 and sigma4 domains of RNA polymerase sigma factors"/>
    <property type="match status" value="1"/>
</dbReference>
<dbReference type="InterPro" id="IPR013324">
    <property type="entry name" value="RNA_pol_sigma_r3/r4-like"/>
</dbReference>
<dbReference type="AlphaFoldDB" id="A0A6C0P9A1"/>
<evidence type="ECO:0000256" key="2">
    <source>
        <dbReference type="ARBA" id="ARBA00023015"/>
    </source>
</evidence>
<dbReference type="InterPro" id="IPR014284">
    <property type="entry name" value="RNA_pol_sigma-70_dom"/>
</dbReference>
<evidence type="ECO:0000256" key="3">
    <source>
        <dbReference type="ARBA" id="ARBA00023082"/>
    </source>
</evidence>
<keyword evidence="3" id="KW-0731">Sigma factor</keyword>
<dbReference type="Proteomes" id="UP000479114">
    <property type="component" value="Chromosome"/>
</dbReference>
<dbReference type="InterPro" id="IPR036388">
    <property type="entry name" value="WH-like_DNA-bd_sf"/>
</dbReference>
<organism evidence="7 8">
    <name type="scientific">Paenibacillus rhizovicinus</name>
    <dbReference type="NCBI Taxonomy" id="2704463"/>
    <lineage>
        <taxon>Bacteria</taxon>
        <taxon>Bacillati</taxon>
        <taxon>Bacillota</taxon>
        <taxon>Bacilli</taxon>
        <taxon>Bacillales</taxon>
        <taxon>Paenibacillaceae</taxon>
        <taxon>Paenibacillus</taxon>
    </lineage>
</organism>
<dbReference type="Pfam" id="PF04542">
    <property type="entry name" value="Sigma70_r2"/>
    <property type="match status" value="1"/>
</dbReference>
<dbReference type="GO" id="GO:0016987">
    <property type="term" value="F:sigma factor activity"/>
    <property type="evidence" value="ECO:0007669"/>
    <property type="project" value="UniProtKB-KW"/>
</dbReference>
<dbReference type="PANTHER" id="PTHR43133">
    <property type="entry name" value="RNA POLYMERASE ECF-TYPE SIGMA FACTO"/>
    <property type="match status" value="1"/>
</dbReference>
<evidence type="ECO:0000259" key="5">
    <source>
        <dbReference type="Pfam" id="PF04542"/>
    </source>
</evidence>
<keyword evidence="4" id="KW-0804">Transcription</keyword>
<dbReference type="CDD" id="cd06171">
    <property type="entry name" value="Sigma70_r4"/>
    <property type="match status" value="1"/>
</dbReference>
<keyword evidence="8" id="KW-1185">Reference proteome</keyword>
<dbReference type="InterPro" id="IPR007627">
    <property type="entry name" value="RNA_pol_sigma70_r2"/>
</dbReference>
<dbReference type="GO" id="GO:0006352">
    <property type="term" value="P:DNA-templated transcription initiation"/>
    <property type="evidence" value="ECO:0007669"/>
    <property type="project" value="InterPro"/>
</dbReference>
<reference evidence="7 8" key="1">
    <citation type="submission" date="2020-02" db="EMBL/GenBank/DDBJ databases">
        <title>Paenibacillus sp. nov., isolated from rhizosphere soil of tomato.</title>
        <authorList>
            <person name="Weon H.-Y."/>
            <person name="Lee S.A."/>
        </authorList>
    </citation>
    <scope>NUCLEOTIDE SEQUENCE [LARGE SCALE GENOMIC DNA]</scope>
    <source>
        <strain evidence="7 8">14171R-81</strain>
    </source>
</reference>
<evidence type="ECO:0000256" key="4">
    <source>
        <dbReference type="ARBA" id="ARBA00023163"/>
    </source>
</evidence>
<dbReference type="NCBIfam" id="TIGR02937">
    <property type="entry name" value="sigma70-ECF"/>
    <property type="match status" value="1"/>
</dbReference>
<dbReference type="InterPro" id="IPR039425">
    <property type="entry name" value="RNA_pol_sigma-70-like"/>
</dbReference>
<feature type="domain" description="RNA polymerase sigma factor 70 region 4 type 2" evidence="6">
    <location>
        <begin position="96"/>
        <end position="148"/>
    </location>
</feature>
<accession>A0A6C0P9A1</accession>
<dbReference type="SUPFAM" id="SSF88946">
    <property type="entry name" value="Sigma2 domain of RNA polymerase sigma factors"/>
    <property type="match status" value="1"/>
</dbReference>
<comment type="similarity">
    <text evidence="1">Belongs to the sigma-70 factor family. ECF subfamily.</text>
</comment>
<dbReference type="KEGG" id="prz:GZH47_07410"/>
<proteinExistence type="inferred from homology"/>
<dbReference type="Pfam" id="PF08281">
    <property type="entry name" value="Sigma70_r4_2"/>
    <property type="match status" value="1"/>
</dbReference>
<evidence type="ECO:0000313" key="8">
    <source>
        <dbReference type="Proteomes" id="UP000479114"/>
    </source>
</evidence>
<dbReference type="GO" id="GO:0003677">
    <property type="term" value="F:DNA binding"/>
    <property type="evidence" value="ECO:0007669"/>
    <property type="project" value="InterPro"/>
</dbReference>
<dbReference type="Gene3D" id="1.10.1740.10">
    <property type="match status" value="1"/>
</dbReference>
<evidence type="ECO:0000313" key="7">
    <source>
        <dbReference type="EMBL" id="QHW34961.1"/>
    </source>
</evidence>
<protein>
    <submittedName>
        <fullName evidence="7">RNA polymerase sigma factor</fullName>
    </submittedName>
</protein>
<dbReference type="EMBL" id="CP048286">
    <property type="protein sequence ID" value="QHW34961.1"/>
    <property type="molecule type" value="Genomic_DNA"/>
</dbReference>
<dbReference type="InterPro" id="IPR013325">
    <property type="entry name" value="RNA_pol_sigma_r2"/>
</dbReference>
<dbReference type="Gene3D" id="1.10.10.10">
    <property type="entry name" value="Winged helix-like DNA-binding domain superfamily/Winged helix DNA-binding domain"/>
    <property type="match status" value="1"/>
</dbReference>
<feature type="domain" description="RNA polymerase sigma-70 region 2" evidence="5">
    <location>
        <begin position="10"/>
        <end position="64"/>
    </location>
</feature>
<name>A0A6C0P9A1_9BACL</name>
<sequence length="154" mass="18042">MLEDKLLQLYNEMIAVALSKVYNKSDALDAVQEAWVRILTHRESLREEDKFHSWAKVITANAARTINKQSERILPSGDRDLSDDRPSSRDEREILLEIRDLLESLDPRTSALLLYKFYYGYKDQEIAAAWNVPVGTIKARIHRTKRRLQQWMPN</sequence>
<gene>
    <name evidence="7" type="ORF">GZH47_07410</name>
</gene>